<organism evidence="1">
    <name type="scientific">uncultured Solirubrobacteraceae bacterium</name>
    <dbReference type="NCBI Taxonomy" id="1162706"/>
    <lineage>
        <taxon>Bacteria</taxon>
        <taxon>Bacillati</taxon>
        <taxon>Actinomycetota</taxon>
        <taxon>Thermoleophilia</taxon>
        <taxon>Solirubrobacterales</taxon>
        <taxon>Solirubrobacteraceae</taxon>
        <taxon>environmental samples</taxon>
    </lineage>
</organism>
<name>A0A6J4RRT5_9ACTN</name>
<reference evidence="1" key="1">
    <citation type="submission" date="2020-02" db="EMBL/GenBank/DDBJ databases">
        <authorList>
            <person name="Meier V. D."/>
        </authorList>
    </citation>
    <scope>NUCLEOTIDE SEQUENCE</scope>
    <source>
        <strain evidence="1">AVDCRST_MAG69</strain>
    </source>
</reference>
<gene>
    <name evidence="1" type="ORF">AVDCRST_MAG69-684</name>
</gene>
<dbReference type="AlphaFoldDB" id="A0A6J4RRT5"/>
<protein>
    <submittedName>
        <fullName evidence="1">Uncharacterized protein</fullName>
    </submittedName>
</protein>
<evidence type="ECO:0000313" key="1">
    <source>
        <dbReference type="EMBL" id="CAA9480042.1"/>
    </source>
</evidence>
<dbReference type="EMBL" id="CADCVP010000092">
    <property type="protein sequence ID" value="CAA9480042.1"/>
    <property type="molecule type" value="Genomic_DNA"/>
</dbReference>
<accession>A0A6J4RRT5</accession>
<sequence length="66" mass="7659">MAKDKRPDTKRIKPKRRCCKSGPRCKRCPVVCKRLEKQGLAVQLKDGRYELAVTVRKKHLKAARAR</sequence>
<proteinExistence type="predicted"/>